<reference evidence="3" key="1">
    <citation type="journal article" date="2019" name="Int. J. Syst. Evol. Microbiol.">
        <title>The Global Catalogue of Microorganisms (GCM) 10K type strain sequencing project: providing services to taxonomists for standard genome sequencing and annotation.</title>
        <authorList>
            <consortium name="The Broad Institute Genomics Platform"/>
            <consortium name="The Broad Institute Genome Sequencing Center for Infectious Disease"/>
            <person name="Wu L."/>
            <person name="Ma J."/>
        </authorList>
    </citation>
    <scope>NUCLEOTIDE SEQUENCE [LARGE SCALE GENOMIC DNA]</scope>
    <source>
        <strain evidence="3">TISTR 1827</strain>
    </source>
</reference>
<dbReference type="PROSITE" id="PS51737">
    <property type="entry name" value="RECOMBINASE_DNA_BIND"/>
    <property type="match status" value="1"/>
</dbReference>
<dbReference type="EMBL" id="JBHUMY010000042">
    <property type="protein sequence ID" value="MFD2663350.1"/>
    <property type="molecule type" value="Genomic_DNA"/>
</dbReference>
<feature type="domain" description="Recombinase" evidence="1">
    <location>
        <begin position="1"/>
        <end position="110"/>
    </location>
</feature>
<dbReference type="Pfam" id="PF07508">
    <property type="entry name" value="Recombinase"/>
    <property type="match status" value="1"/>
</dbReference>
<organism evidence="2 3">
    <name type="scientific">Paenibacillus thailandensis</name>
    <dbReference type="NCBI Taxonomy" id="393250"/>
    <lineage>
        <taxon>Bacteria</taxon>
        <taxon>Bacillati</taxon>
        <taxon>Bacillota</taxon>
        <taxon>Bacilli</taxon>
        <taxon>Bacillales</taxon>
        <taxon>Paenibacillaceae</taxon>
        <taxon>Paenibacillus</taxon>
    </lineage>
</organism>
<accession>A0ABW5R4V2</accession>
<dbReference type="Proteomes" id="UP001597493">
    <property type="component" value="Unassembled WGS sequence"/>
</dbReference>
<protein>
    <submittedName>
        <fullName evidence="2">Recombinase family protein</fullName>
    </submittedName>
</protein>
<sequence length="111" mass="12535">MTYELGPDEEVRLVRQMFRMAAEGMGGKRIARELNLQGVPEGHRWRPSTILAILGNQVYLGHRVWNKKSAVNGTVNPADEWIVTKNAHPAIIDEKLWSAAQASLMSRKQNK</sequence>
<evidence type="ECO:0000313" key="2">
    <source>
        <dbReference type="EMBL" id="MFD2663350.1"/>
    </source>
</evidence>
<keyword evidence="3" id="KW-1185">Reference proteome</keyword>
<proteinExistence type="predicted"/>
<comment type="caution">
    <text evidence="2">The sequence shown here is derived from an EMBL/GenBank/DDBJ whole genome shotgun (WGS) entry which is preliminary data.</text>
</comment>
<evidence type="ECO:0000259" key="1">
    <source>
        <dbReference type="PROSITE" id="PS51737"/>
    </source>
</evidence>
<dbReference type="InterPro" id="IPR038109">
    <property type="entry name" value="DNA_bind_recomb_sf"/>
</dbReference>
<dbReference type="InterPro" id="IPR050639">
    <property type="entry name" value="SSR_resolvase"/>
</dbReference>
<dbReference type="PANTHER" id="PTHR30461">
    <property type="entry name" value="DNA-INVERTASE FROM LAMBDOID PROPHAGE"/>
    <property type="match status" value="1"/>
</dbReference>
<name>A0ABW5R4V2_9BACL</name>
<dbReference type="Gene3D" id="3.90.1750.20">
    <property type="entry name" value="Putative Large Serine Recombinase, Chain B, Domain 2"/>
    <property type="match status" value="1"/>
</dbReference>
<gene>
    <name evidence="2" type="ORF">ACFSW5_24230</name>
</gene>
<dbReference type="PANTHER" id="PTHR30461:SF23">
    <property type="entry name" value="DNA RECOMBINASE-RELATED"/>
    <property type="match status" value="1"/>
</dbReference>
<dbReference type="RefSeq" id="WP_379279218.1">
    <property type="nucleotide sequence ID" value="NZ_JBHUMY010000042.1"/>
</dbReference>
<dbReference type="InterPro" id="IPR011109">
    <property type="entry name" value="DNA_bind_recombinase_dom"/>
</dbReference>
<evidence type="ECO:0000313" key="3">
    <source>
        <dbReference type="Proteomes" id="UP001597493"/>
    </source>
</evidence>